<dbReference type="InterPro" id="IPR000571">
    <property type="entry name" value="Znf_CCCH"/>
</dbReference>
<dbReference type="PANTHER" id="PTHR10887:SF445">
    <property type="entry name" value="NFX1-TYPE ZINC FINGER-CONTAINING PROTEIN 1"/>
    <property type="match status" value="1"/>
</dbReference>
<evidence type="ECO:0000259" key="7">
    <source>
        <dbReference type="PROSITE" id="PS50103"/>
    </source>
</evidence>
<dbReference type="PROSITE" id="PS50103">
    <property type="entry name" value="ZF_C3H1"/>
    <property type="match status" value="1"/>
</dbReference>
<evidence type="ECO:0000256" key="6">
    <source>
        <dbReference type="SAM" id="MobiDB-lite"/>
    </source>
</evidence>
<dbReference type="Pfam" id="PF13086">
    <property type="entry name" value="AAA_11"/>
    <property type="match status" value="1"/>
</dbReference>
<evidence type="ECO:0000256" key="3">
    <source>
        <dbReference type="ARBA" id="ARBA00022806"/>
    </source>
</evidence>
<dbReference type="GO" id="GO:0031380">
    <property type="term" value="C:nuclear RNA-directed RNA polymerase complex"/>
    <property type="evidence" value="ECO:0007669"/>
    <property type="project" value="TreeGrafter"/>
</dbReference>
<evidence type="ECO:0000256" key="4">
    <source>
        <dbReference type="ARBA" id="ARBA00022833"/>
    </source>
</evidence>
<dbReference type="OrthoDB" id="2423195at2759"/>
<dbReference type="SUPFAM" id="SSF90229">
    <property type="entry name" value="CCCH zinc finger"/>
    <property type="match status" value="1"/>
</dbReference>
<dbReference type="EMBL" id="PDNB01000352">
    <property type="protein sequence ID" value="PGG95383.1"/>
    <property type="molecule type" value="Genomic_DNA"/>
</dbReference>
<evidence type="ECO:0000313" key="9">
    <source>
        <dbReference type="Proteomes" id="UP000223968"/>
    </source>
</evidence>
<feature type="domain" description="C3H1-type" evidence="7">
    <location>
        <begin position="56"/>
        <end position="84"/>
    </location>
</feature>
<dbReference type="InterPro" id="IPR041679">
    <property type="entry name" value="DNA2/NAM7-like_C"/>
</dbReference>
<dbReference type="STRING" id="1447875.A0A2B7W795"/>
<comment type="caution">
    <text evidence="8">The sequence shown here is derived from an EMBL/GenBank/DDBJ whole genome shotgun (WGS) entry which is preliminary data.</text>
</comment>
<keyword evidence="2 5" id="KW-0863">Zinc-finger</keyword>
<reference evidence="8 9" key="1">
    <citation type="submission" date="2017-10" db="EMBL/GenBank/DDBJ databases">
        <title>Comparative genomics in systemic dimorphic fungi from Ajellomycetaceae.</title>
        <authorList>
            <person name="Munoz J.F."/>
            <person name="Mcewen J.G."/>
            <person name="Clay O.K."/>
            <person name="Cuomo C.A."/>
        </authorList>
    </citation>
    <scope>NUCLEOTIDE SEQUENCE [LARGE SCALE GENOMIC DNA]</scope>
    <source>
        <strain evidence="8 9">UAMH5409</strain>
    </source>
</reference>
<dbReference type="GO" id="GO:0008270">
    <property type="term" value="F:zinc ion binding"/>
    <property type="evidence" value="ECO:0007669"/>
    <property type="project" value="UniProtKB-KW"/>
</dbReference>
<evidence type="ECO:0000256" key="5">
    <source>
        <dbReference type="PROSITE-ProRule" id="PRU00723"/>
    </source>
</evidence>
<dbReference type="Gene3D" id="3.40.50.300">
    <property type="entry name" value="P-loop containing nucleotide triphosphate hydrolases"/>
    <property type="match status" value="2"/>
</dbReference>
<proteinExistence type="predicted"/>
<keyword evidence="9" id="KW-1185">Reference proteome</keyword>
<dbReference type="InterPro" id="IPR047187">
    <property type="entry name" value="SF1_C_Upf1"/>
</dbReference>
<keyword evidence="3" id="KW-0347">Helicase</keyword>
<dbReference type="CDD" id="cd18808">
    <property type="entry name" value="SF1_C_Upf1"/>
    <property type="match status" value="1"/>
</dbReference>
<accession>A0A2B7W795</accession>
<gene>
    <name evidence="8" type="ORF">AJ79_10093</name>
</gene>
<feature type="zinc finger region" description="C3H1-type" evidence="5">
    <location>
        <begin position="56"/>
        <end position="84"/>
    </location>
</feature>
<keyword evidence="4 5" id="KW-0862">Zinc</keyword>
<evidence type="ECO:0000256" key="1">
    <source>
        <dbReference type="ARBA" id="ARBA00022723"/>
    </source>
</evidence>
<keyword evidence="1 5" id="KW-0479">Metal-binding</keyword>
<dbReference type="CDD" id="cd17936">
    <property type="entry name" value="EEXXEc_NFX1"/>
    <property type="match status" value="1"/>
</dbReference>
<name>A0A2B7W795_9EURO</name>
<dbReference type="Pfam" id="PF18044">
    <property type="entry name" value="zf-CCCH_4"/>
    <property type="match status" value="1"/>
</dbReference>
<dbReference type="InterPro" id="IPR045055">
    <property type="entry name" value="DNA2/NAM7-like"/>
</dbReference>
<feature type="region of interest" description="Disordered" evidence="6">
    <location>
        <begin position="1153"/>
        <end position="1173"/>
    </location>
</feature>
<dbReference type="SMART" id="SM00356">
    <property type="entry name" value="ZnF_C3H1"/>
    <property type="match status" value="1"/>
</dbReference>
<dbReference type="Pfam" id="PF13087">
    <property type="entry name" value="AAA_12"/>
    <property type="match status" value="1"/>
</dbReference>
<feature type="non-terminal residue" evidence="8">
    <location>
        <position position="1326"/>
    </location>
</feature>
<evidence type="ECO:0000256" key="2">
    <source>
        <dbReference type="ARBA" id="ARBA00022771"/>
    </source>
</evidence>
<dbReference type="GO" id="GO:0004386">
    <property type="term" value="F:helicase activity"/>
    <property type="evidence" value="ECO:0007669"/>
    <property type="project" value="InterPro"/>
</dbReference>
<dbReference type="InterPro" id="IPR041367">
    <property type="entry name" value="Znf-CCCH_4"/>
</dbReference>
<dbReference type="SUPFAM" id="SSF52540">
    <property type="entry name" value="P-loop containing nucleoside triphosphate hydrolases"/>
    <property type="match status" value="1"/>
</dbReference>
<sequence length="1326" mass="149800">MSTQPVWRRGSGRGSGLSSRLNIRPGDGQDRDRFWRAGGKREDIWSSGSRGDKIQLRQPRLCRSIQQGIHCRFGDSCHFSHDLSTCDTQSNRRLANTPEREQAREDYNLWKRLIKKPPSTNDTKAIEKAIEQLWTGALTILDGDDQNLKQMLPRDLESEENYGREHIQTLLSMEASGRACSTFVTLARPFVSVITHPAILDCLSVDAVVGNLYNFISGSNGTRAVPFFQRLCENLINAYRRSTVSKTSTEATVIAIGNALYELLKREQRAAFNEDLPSLIDSLQNAMEAIGMDETPMAFEAVTARNSELRAMVARSNGLLADVEVPKADGILTIPVTSTYPRPVVIPGGHHDNDHVDITKIRILPTEEEIRSDHPEYLPTPDPSQPHFLNNPVARHLDALFRLLRHDIFGELKEVLGRLASTVRGDPTTLATSKLNLGGMRAYMYQNAHVKHITFNQRRGIEIQVSFDQLPSLRKKSVSDRTKFWKDSKRLEEGALLCFVSLIGNRTAFLFLTVSEKRVASKAPYSLDSDGSISTVVTRLATRRHEDLEFLLQLSHQRTRGALIEFPGVILATFVPILENLQNMQRLGRLPFRQWILPDRLATTAEPACIPPPFYARDKDFTYSLDPILKTKGDRLSFSPRVSADDASMIDKLEARTTLDRGQCQALMAALTREFAFIQGPPGTGKSYLGVQLMRVILASKETASLGPVIVVCYTNHALDQFLEHLVETGIERVIRIGSQSKSEALKGKNLRIVSQGERKTKSEGYELATMYQELEQKEDYITGILDSLHAVQKKPNWMNLKDHLERRYPRIHSQFSRFDEDGFEMVGKDPFDDWINETTQEPFPSSGTAGQATSSALGILCAATQDVHCLSVRERRRLLEFWVREIYEDKSDHLFEAVKGAQSLHESMDRIHDEVHRRVLSTADVIGVTTTGLAKRISVLQRVHCKVIICEEGGEVMEPHMVSALLPSVEHFIQIGDHQQLRPQINKYELSLESKQGISYQLDRSQFERLLVTEPGTPSLPVAQLNVQRRMRPEISELIRTTIYPRLIDHPSTKNLPDVVGMRKNVFWLDHENMEAAPDSDRHQKSRSNDWEVDMTHALVRHIVRQGVYSSNDIAVLTPYTGQLQKLRAKMRNEFEIVLSDRDEETLAKDGFNDEAASSENGQSSTENKRKPLEKKKLSEFLRIATVDNFQGEESKITIISLVRSNKDNRVGFLRTTNRINVLLSRAQHGMYLIGNVDTYSNIPMWQTSIGMLRATESIGTAFGLCCPRHPDTVLQASEPLDFEKFSPEGGCQLPCDRRLTSCGHKCLARCHSDRMHEVFKCPQP</sequence>
<dbReference type="InterPro" id="IPR036855">
    <property type="entry name" value="Znf_CCCH_sf"/>
</dbReference>
<dbReference type="GO" id="GO:0031048">
    <property type="term" value="P:regulatory ncRNA-mediated heterochromatin formation"/>
    <property type="evidence" value="ECO:0007669"/>
    <property type="project" value="TreeGrafter"/>
</dbReference>
<keyword evidence="3" id="KW-0378">Hydrolase</keyword>
<protein>
    <recommendedName>
        <fullName evidence="7">C3H1-type domain-containing protein</fullName>
    </recommendedName>
</protein>
<evidence type="ECO:0000313" key="8">
    <source>
        <dbReference type="EMBL" id="PGG95383.1"/>
    </source>
</evidence>
<dbReference type="Proteomes" id="UP000223968">
    <property type="component" value="Unassembled WGS sequence"/>
</dbReference>
<keyword evidence="3" id="KW-0547">Nucleotide-binding</keyword>
<feature type="compositionally biased region" description="Polar residues" evidence="6">
    <location>
        <begin position="1157"/>
        <end position="1167"/>
    </location>
</feature>
<dbReference type="InterPro" id="IPR027417">
    <property type="entry name" value="P-loop_NTPase"/>
</dbReference>
<dbReference type="FunFam" id="3.40.50.300:FF:001660">
    <property type="entry name" value="NF-X1 finger and helicase protein, putative"/>
    <property type="match status" value="1"/>
</dbReference>
<keyword evidence="3" id="KW-0067">ATP-binding</keyword>
<dbReference type="InterPro" id="IPR041677">
    <property type="entry name" value="DNA2/NAM7_AAA_11"/>
</dbReference>
<organism evidence="8 9">
    <name type="scientific">Helicocarpus griseus UAMH5409</name>
    <dbReference type="NCBI Taxonomy" id="1447875"/>
    <lineage>
        <taxon>Eukaryota</taxon>
        <taxon>Fungi</taxon>
        <taxon>Dikarya</taxon>
        <taxon>Ascomycota</taxon>
        <taxon>Pezizomycotina</taxon>
        <taxon>Eurotiomycetes</taxon>
        <taxon>Eurotiomycetidae</taxon>
        <taxon>Onygenales</taxon>
        <taxon>Ajellomycetaceae</taxon>
        <taxon>Helicocarpus</taxon>
    </lineage>
</organism>
<feature type="region of interest" description="Disordered" evidence="6">
    <location>
        <begin position="1"/>
        <end position="35"/>
    </location>
</feature>
<dbReference type="PANTHER" id="PTHR10887">
    <property type="entry name" value="DNA2/NAM7 HELICASE FAMILY"/>
    <property type="match status" value="1"/>
</dbReference>